<comment type="similarity">
    <text evidence="4">Belongs to the cyclic nucleotide phosphodiesterase class-III family.</text>
</comment>
<evidence type="ECO:0000256" key="3">
    <source>
        <dbReference type="ARBA" id="ARBA00023004"/>
    </source>
</evidence>
<dbReference type="EMBL" id="JACHDS010000001">
    <property type="protein sequence ID" value="MBB6171586.1"/>
    <property type="molecule type" value="Genomic_DNA"/>
</dbReference>
<dbReference type="InterPro" id="IPR029052">
    <property type="entry name" value="Metallo-depent_PP-like"/>
</dbReference>
<dbReference type="AlphaFoldDB" id="A0A7W9YHF7"/>
<keyword evidence="3" id="KW-0408">Iron</keyword>
<keyword evidence="1" id="KW-0479">Metal-binding</keyword>
<dbReference type="InterPro" id="IPR004843">
    <property type="entry name" value="Calcineurin-like_PHP"/>
</dbReference>
<evidence type="ECO:0000256" key="4">
    <source>
        <dbReference type="ARBA" id="ARBA00025742"/>
    </source>
</evidence>
<evidence type="ECO:0000313" key="7">
    <source>
        <dbReference type="Proteomes" id="UP000546642"/>
    </source>
</evidence>
<keyword evidence="7" id="KW-1185">Reference proteome</keyword>
<dbReference type="Proteomes" id="UP000546642">
    <property type="component" value="Unassembled WGS sequence"/>
</dbReference>
<evidence type="ECO:0000259" key="5">
    <source>
        <dbReference type="Pfam" id="PF00149"/>
    </source>
</evidence>
<dbReference type="SUPFAM" id="SSF56300">
    <property type="entry name" value="Metallo-dependent phosphatases"/>
    <property type="match status" value="1"/>
</dbReference>
<proteinExistence type="inferred from homology"/>
<reference evidence="6 7" key="1">
    <citation type="submission" date="2020-08" db="EMBL/GenBank/DDBJ databases">
        <title>Sequencing the genomes of 1000 actinobacteria strains.</title>
        <authorList>
            <person name="Klenk H.-P."/>
        </authorList>
    </citation>
    <scope>NUCLEOTIDE SEQUENCE [LARGE SCALE GENOMIC DNA]</scope>
    <source>
        <strain evidence="6 7">DSM 46659</strain>
    </source>
</reference>
<sequence>MFVIAHVSDPHIAATERSRQRFGRVMDHLAALTRPVDAILLTGDVADRGRPEEYTQAAKLVDQPVPVLMCPGNHDDRDAMRESPLLPRADLAFPDRAGAPLHHVRRVGGATFVLLDATVPGEPHGELGEADIDWLYGQLSSERPGTPVLLALHHPPATLGHPGIDDMGLRDPAPLAAVIERFPDVVAVLVGHTHAAVATTFAGRPQVGAVGVNSTLRLPWEVGDGGTGRTDHSAPPGLAFHLLDGDRRLITHFRTLV</sequence>
<dbReference type="RefSeq" id="WP_184074829.1">
    <property type="nucleotide sequence ID" value="NZ_JACHDS010000001.1"/>
</dbReference>
<dbReference type="InterPro" id="IPR050884">
    <property type="entry name" value="CNP_phosphodiesterase-III"/>
</dbReference>
<comment type="caution">
    <text evidence="6">The sequence shown here is derived from an EMBL/GenBank/DDBJ whole genome shotgun (WGS) entry which is preliminary data.</text>
</comment>
<dbReference type="GO" id="GO:0046872">
    <property type="term" value="F:metal ion binding"/>
    <property type="evidence" value="ECO:0007669"/>
    <property type="project" value="UniProtKB-KW"/>
</dbReference>
<accession>A0A7W9YHF7</accession>
<evidence type="ECO:0000256" key="2">
    <source>
        <dbReference type="ARBA" id="ARBA00022801"/>
    </source>
</evidence>
<keyword evidence="2" id="KW-0378">Hydrolase</keyword>
<dbReference type="Pfam" id="PF00149">
    <property type="entry name" value="Metallophos"/>
    <property type="match status" value="1"/>
</dbReference>
<feature type="domain" description="Calcineurin-like phosphoesterase" evidence="5">
    <location>
        <begin position="3"/>
        <end position="195"/>
    </location>
</feature>
<organism evidence="6 7">
    <name type="scientific">Nocardiopsis mwathae</name>
    <dbReference type="NCBI Taxonomy" id="1472723"/>
    <lineage>
        <taxon>Bacteria</taxon>
        <taxon>Bacillati</taxon>
        <taxon>Actinomycetota</taxon>
        <taxon>Actinomycetes</taxon>
        <taxon>Streptosporangiales</taxon>
        <taxon>Nocardiopsidaceae</taxon>
        <taxon>Nocardiopsis</taxon>
    </lineage>
</organism>
<dbReference type="PANTHER" id="PTHR42988:SF2">
    <property type="entry name" value="CYCLIC NUCLEOTIDE PHOSPHODIESTERASE CBUA0032-RELATED"/>
    <property type="match status" value="1"/>
</dbReference>
<evidence type="ECO:0000256" key="1">
    <source>
        <dbReference type="ARBA" id="ARBA00022723"/>
    </source>
</evidence>
<protein>
    <submittedName>
        <fullName evidence="6">3',5'-cyclic AMP phosphodiesterase CpdA</fullName>
    </submittedName>
</protein>
<gene>
    <name evidence="6" type="ORF">HNR23_001646</name>
</gene>
<dbReference type="GO" id="GO:0016787">
    <property type="term" value="F:hydrolase activity"/>
    <property type="evidence" value="ECO:0007669"/>
    <property type="project" value="UniProtKB-KW"/>
</dbReference>
<dbReference type="Gene3D" id="3.60.21.10">
    <property type="match status" value="1"/>
</dbReference>
<name>A0A7W9YHF7_9ACTN</name>
<dbReference type="PANTHER" id="PTHR42988">
    <property type="entry name" value="PHOSPHOHYDROLASE"/>
    <property type="match status" value="1"/>
</dbReference>
<evidence type="ECO:0000313" key="6">
    <source>
        <dbReference type="EMBL" id="MBB6171586.1"/>
    </source>
</evidence>